<evidence type="ECO:0000313" key="1">
    <source>
        <dbReference type="EMBL" id="KAK0752049.1"/>
    </source>
</evidence>
<dbReference type="EMBL" id="JAUKUD010000002">
    <property type="protein sequence ID" value="KAK0752049.1"/>
    <property type="molecule type" value="Genomic_DNA"/>
</dbReference>
<sequence>MISTPLRTCWKITIQKTSLTVSRMTKATSSASSTPPSGMFYTQVIDSDLAAKDEDPAKERTICKPTVKIGWLAKNGGRAESTKFWSPETFEKVSIIGISTALGYVFGNMVTKALTGRVTGAAAAAADEAATAYAAKKVWNVDAWHHDNGIVAGGGGFATETMPAVTGELGLLLWQTLTRGHMMMGLHSRRRQISLGSASQGVAGSFGRDLRIPEQYFLPPSSSG</sequence>
<evidence type="ECO:0000313" key="2">
    <source>
        <dbReference type="Proteomes" id="UP001172155"/>
    </source>
</evidence>
<dbReference type="Proteomes" id="UP001172155">
    <property type="component" value="Unassembled WGS sequence"/>
</dbReference>
<keyword evidence="2" id="KW-1185">Reference proteome</keyword>
<proteinExistence type="predicted"/>
<comment type="caution">
    <text evidence="1">The sequence shown here is derived from an EMBL/GenBank/DDBJ whole genome shotgun (WGS) entry which is preliminary data.</text>
</comment>
<organism evidence="1 2">
    <name type="scientific">Schizothecium vesticola</name>
    <dbReference type="NCBI Taxonomy" id="314040"/>
    <lineage>
        <taxon>Eukaryota</taxon>
        <taxon>Fungi</taxon>
        <taxon>Dikarya</taxon>
        <taxon>Ascomycota</taxon>
        <taxon>Pezizomycotina</taxon>
        <taxon>Sordariomycetes</taxon>
        <taxon>Sordariomycetidae</taxon>
        <taxon>Sordariales</taxon>
        <taxon>Schizotheciaceae</taxon>
        <taxon>Schizothecium</taxon>
    </lineage>
</organism>
<protein>
    <submittedName>
        <fullName evidence="1">Uncharacterized protein</fullName>
    </submittedName>
</protein>
<name>A0AA40F6F0_9PEZI</name>
<reference evidence="1" key="1">
    <citation type="submission" date="2023-06" db="EMBL/GenBank/DDBJ databases">
        <title>Genome-scale phylogeny and comparative genomics of the fungal order Sordariales.</title>
        <authorList>
            <consortium name="Lawrence Berkeley National Laboratory"/>
            <person name="Hensen N."/>
            <person name="Bonometti L."/>
            <person name="Westerberg I."/>
            <person name="Brannstrom I.O."/>
            <person name="Guillou S."/>
            <person name="Cros-Aarteil S."/>
            <person name="Calhoun S."/>
            <person name="Haridas S."/>
            <person name="Kuo A."/>
            <person name="Mondo S."/>
            <person name="Pangilinan J."/>
            <person name="Riley R."/>
            <person name="LaButti K."/>
            <person name="Andreopoulos B."/>
            <person name="Lipzen A."/>
            <person name="Chen C."/>
            <person name="Yanf M."/>
            <person name="Daum C."/>
            <person name="Ng V."/>
            <person name="Clum A."/>
            <person name="Steindorff A."/>
            <person name="Ohm R."/>
            <person name="Martin F."/>
            <person name="Silar P."/>
            <person name="Natvig D."/>
            <person name="Lalanne C."/>
            <person name="Gautier V."/>
            <person name="Ament-velasquez S.L."/>
            <person name="Kruys A."/>
            <person name="Hutchinson M.I."/>
            <person name="Powell A.J."/>
            <person name="Barry K."/>
            <person name="Miller A.N."/>
            <person name="Grigoriev I.V."/>
            <person name="Debuchy R."/>
            <person name="Gladieux P."/>
            <person name="Thoren M.H."/>
            <person name="Johannesson H."/>
        </authorList>
    </citation>
    <scope>NUCLEOTIDE SEQUENCE</scope>
    <source>
        <strain evidence="1">SMH3187-1</strain>
    </source>
</reference>
<accession>A0AA40F6F0</accession>
<dbReference type="AlphaFoldDB" id="A0AA40F6F0"/>
<gene>
    <name evidence="1" type="ORF">B0T18DRAFT_82567</name>
</gene>